<dbReference type="Proteomes" id="UP001166004">
    <property type="component" value="Unassembled WGS sequence"/>
</dbReference>
<gene>
    <name evidence="7" type="ORF">VP91_00007330</name>
</gene>
<keyword evidence="2" id="KW-0378">Hydrolase</keyword>
<dbReference type="InterPro" id="IPR036138">
    <property type="entry name" value="PBP_dimer_sf"/>
</dbReference>
<keyword evidence="8" id="KW-1185">Reference proteome</keyword>
<sequence length="560" mass="63399">MNDKKNNVTLEEYENKFSYKKSKTNLNIEFNRIAFIFFLFLAISIIYSIQLLHLGSLKIKNENKLLSVKKNYRADIVDRNGNYLVKTVSSIDIGINPTEVIDKKKLLINLKLIFPNKDYIDISDKLKKKRYFYLEKKISADNYEKIMSLGDKSIKSEEKLTRIYPQKNLFSHIIGQIDDNNKGISGLEKSFNKRLKEKREPLQLTLDTDIQYLIREELVKFQSIFRSKGSTAILMNVNNGEILSMVSYPDFDLNKREVVNDLNFINRATKGVYELGSVFKTFTVAAGLEEGLIKTNTEFLNLEKKLKCGKNNISEYDNKIPSDLTVEQILIRSGNIGSVRIGQKLEIEKLKSFLQKIGILSKINFDIEEVGVPIPFKWGKCKLATVSFGHGITTTPLQLAKAYGIIVNGGFEIQPSVIKKNSENNQNQKRIIKKGVSEQINEILRKIVTTKEGTAGLANIEGYEVGGKTGTAEKATVGGYTRKAKVNTFVSIFPTSKPKYVMIVLLDEPKTSEDYIYKYKNKSGSYKGTPFNTAGWTSVEVAGKIIQKIGPILATKYKEN</sequence>
<reference evidence="7 8" key="1">
    <citation type="submission" date="2019-07" db="EMBL/GenBank/DDBJ databases">
        <title>SAR11 Genome Evolution.</title>
        <authorList>
            <person name="Giovannoni S."/>
        </authorList>
    </citation>
    <scope>NUCLEOTIDE SEQUENCE [LARGE SCALE GENOMIC DNA]</scope>
    <source>
        <strain evidence="7 8">HTCC9565</strain>
    </source>
</reference>
<keyword evidence="4" id="KW-1133">Transmembrane helix</keyword>
<organism evidence="7 8">
    <name type="scientific">Pelagibacter ubique</name>
    <dbReference type="NCBI Taxonomy" id="198252"/>
    <lineage>
        <taxon>Bacteria</taxon>
        <taxon>Pseudomonadati</taxon>
        <taxon>Pseudomonadota</taxon>
        <taxon>Alphaproteobacteria</taxon>
        <taxon>Candidatus Pelagibacterales</taxon>
        <taxon>Candidatus Pelagibacteraceae</taxon>
        <taxon>Candidatus Pelagibacter</taxon>
    </lineage>
</organism>
<dbReference type="InterPro" id="IPR001460">
    <property type="entry name" value="PCN-bd_Tpept"/>
</dbReference>
<evidence type="ECO:0000259" key="6">
    <source>
        <dbReference type="Pfam" id="PF03717"/>
    </source>
</evidence>
<dbReference type="InterPro" id="IPR005311">
    <property type="entry name" value="PBP_dimer"/>
</dbReference>
<evidence type="ECO:0000256" key="2">
    <source>
        <dbReference type="ARBA" id="ARBA00022645"/>
    </source>
</evidence>
<dbReference type="InterPro" id="IPR050515">
    <property type="entry name" value="Beta-lactam/transpept"/>
</dbReference>
<dbReference type="Pfam" id="PF03717">
    <property type="entry name" value="PBP_dimer"/>
    <property type="match status" value="1"/>
</dbReference>
<feature type="transmembrane region" description="Helical" evidence="4">
    <location>
        <begin position="33"/>
        <end position="54"/>
    </location>
</feature>
<dbReference type="RefSeq" id="WP_169036072.1">
    <property type="nucleotide sequence ID" value="NZ_LANA01000001.1"/>
</dbReference>
<keyword evidence="3 4" id="KW-0472">Membrane</keyword>
<keyword evidence="4" id="KW-0812">Transmembrane</keyword>
<evidence type="ECO:0000256" key="1">
    <source>
        <dbReference type="ARBA" id="ARBA00004370"/>
    </source>
</evidence>
<protein>
    <submittedName>
        <fullName evidence="7">Cell division protein FtsI (Penicillin-binding protein 3)</fullName>
    </submittedName>
</protein>
<dbReference type="Gene3D" id="3.40.710.10">
    <property type="entry name" value="DD-peptidase/beta-lactamase superfamily"/>
    <property type="match status" value="1"/>
</dbReference>
<dbReference type="Pfam" id="PF00905">
    <property type="entry name" value="Transpeptidase"/>
    <property type="match status" value="1"/>
</dbReference>
<dbReference type="PANTHER" id="PTHR30627">
    <property type="entry name" value="PEPTIDOGLYCAN D,D-TRANSPEPTIDASE"/>
    <property type="match status" value="1"/>
</dbReference>
<proteinExistence type="predicted"/>
<comment type="subcellular location">
    <subcellularLocation>
        <location evidence="1">Membrane</location>
    </subcellularLocation>
</comment>
<keyword evidence="7" id="KW-0132">Cell division</keyword>
<dbReference type="Gene3D" id="3.30.450.330">
    <property type="match status" value="1"/>
</dbReference>
<feature type="domain" description="Penicillin-binding protein transpeptidase" evidence="5">
    <location>
        <begin position="231"/>
        <end position="514"/>
    </location>
</feature>
<dbReference type="SUPFAM" id="SSF56601">
    <property type="entry name" value="beta-lactamase/transpeptidase-like"/>
    <property type="match status" value="1"/>
</dbReference>
<evidence type="ECO:0000313" key="8">
    <source>
        <dbReference type="Proteomes" id="UP001166004"/>
    </source>
</evidence>
<evidence type="ECO:0000256" key="3">
    <source>
        <dbReference type="ARBA" id="ARBA00023136"/>
    </source>
</evidence>
<evidence type="ECO:0000313" key="7">
    <source>
        <dbReference type="EMBL" id="NMN67586.1"/>
    </source>
</evidence>
<dbReference type="GO" id="GO:0051301">
    <property type="term" value="P:cell division"/>
    <property type="evidence" value="ECO:0007669"/>
    <property type="project" value="UniProtKB-KW"/>
</dbReference>
<dbReference type="SUPFAM" id="SSF56519">
    <property type="entry name" value="Penicillin binding protein dimerisation domain"/>
    <property type="match status" value="1"/>
</dbReference>
<dbReference type="PANTHER" id="PTHR30627:SF1">
    <property type="entry name" value="PEPTIDOGLYCAN D,D-TRANSPEPTIDASE FTSI"/>
    <property type="match status" value="1"/>
</dbReference>
<keyword evidence="7" id="KW-0131">Cell cycle</keyword>
<keyword evidence="2" id="KW-0645">Protease</keyword>
<evidence type="ECO:0000259" key="5">
    <source>
        <dbReference type="Pfam" id="PF00905"/>
    </source>
</evidence>
<dbReference type="Gene3D" id="3.90.1310.10">
    <property type="entry name" value="Penicillin-binding protein 2a (Domain 2)"/>
    <property type="match status" value="1"/>
</dbReference>
<keyword evidence="2" id="KW-0121">Carboxypeptidase</keyword>
<evidence type="ECO:0000256" key="4">
    <source>
        <dbReference type="SAM" id="Phobius"/>
    </source>
</evidence>
<feature type="domain" description="Penicillin-binding protein dimerisation" evidence="6">
    <location>
        <begin position="72"/>
        <end position="196"/>
    </location>
</feature>
<accession>A0ABX1T0G5</accession>
<dbReference type="InterPro" id="IPR012338">
    <property type="entry name" value="Beta-lactam/transpept-like"/>
</dbReference>
<dbReference type="EMBL" id="LANA01000001">
    <property type="protein sequence ID" value="NMN67586.1"/>
    <property type="molecule type" value="Genomic_DNA"/>
</dbReference>
<comment type="caution">
    <text evidence="7">The sequence shown here is derived from an EMBL/GenBank/DDBJ whole genome shotgun (WGS) entry which is preliminary data.</text>
</comment>
<name>A0ABX1T0G5_PELUQ</name>